<accession>A0AAV4SN62</accession>
<dbReference type="InterPro" id="IPR008907">
    <property type="entry name" value="TPP/p25"/>
</dbReference>
<reference evidence="2 3" key="1">
    <citation type="submission" date="2021-06" db="EMBL/GenBank/DDBJ databases">
        <title>Caerostris extrusa draft genome.</title>
        <authorList>
            <person name="Kono N."/>
            <person name="Arakawa K."/>
        </authorList>
    </citation>
    <scope>NUCLEOTIDE SEQUENCE [LARGE SCALE GENOMIC DNA]</scope>
</reference>
<gene>
    <name evidence="2" type="primary">AVEN_144654_1</name>
    <name evidence="2" type="ORF">CEXT_386501</name>
</gene>
<dbReference type="EMBL" id="BPLR01009689">
    <property type="protein sequence ID" value="GIY33782.1"/>
    <property type="molecule type" value="Genomic_DNA"/>
</dbReference>
<comment type="similarity">
    <text evidence="1">Belongs to the TPPP family.</text>
</comment>
<evidence type="ECO:0000313" key="2">
    <source>
        <dbReference type="EMBL" id="GIY33782.1"/>
    </source>
</evidence>
<dbReference type="GO" id="GO:0015631">
    <property type="term" value="F:tubulin binding"/>
    <property type="evidence" value="ECO:0007669"/>
    <property type="project" value="InterPro"/>
</dbReference>
<dbReference type="Pfam" id="PF05517">
    <property type="entry name" value="p25-alpha"/>
    <property type="match status" value="1"/>
</dbReference>
<proteinExistence type="inferred from homology"/>
<dbReference type="InterPro" id="IPR011992">
    <property type="entry name" value="EF-hand-dom_pair"/>
</dbReference>
<organism evidence="2 3">
    <name type="scientific">Caerostris extrusa</name>
    <name type="common">Bark spider</name>
    <name type="synonym">Caerostris bankana</name>
    <dbReference type="NCBI Taxonomy" id="172846"/>
    <lineage>
        <taxon>Eukaryota</taxon>
        <taxon>Metazoa</taxon>
        <taxon>Ecdysozoa</taxon>
        <taxon>Arthropoda</taxon>
        <taxon>Chelicerata</taxon>
        <taxon>Arachnida</taxon>
        <taxon>Araneae</taxon>
        <taxon>Araneomorphae</taxon>
        <taxon>Entelegynae</taxon>
        <taxon>Araneoidea</taxon>
        <taxon>Araneidae</taxon>
        <taxon>Caerostris</taxon>
    </lineage>
</organism>
<protein>
    <submittedName>
        <fullName evidence="2">Uncharacterized protein</fullName>
    </submittedName>
</protein>
<sequence length="95" mass="10388">MASDKGLQTKFDLQCKTAGAADDKLPIPSIIKWLKETGVVSKDTGITDSEVESSMHQTAKDKKSMGFAEFKECLSAIAKEKKLEPKELLNKLASE</sequence>
<name>A0AAV4SN62_CAEEX</name>
<evidence type="ECO:0000313" key="3">
    <source>
        <dbReference type="Proteomes" id="UP001054945"/>
    </source>
</evidence>
<dbReference type="Gene3D" id="1.10.238.10">
    <property type="entry name" value="EF-hand"/>
    <property type="match status" value="1"/>
</dbReference>
<dbReference type="GO" id="GO:0046785">
    <property type="term" value="P:microtubule polymerization"/>
    <property type="evidence" value="ECO:0007669"/>
    <property type="project" value="InterPro"/>
</dbReference>
<dbReference type="AlphaFoldDB" id="A0AAV4SN62"/>
<evidence type="ECO:0000256" key="1">
    <source>
        <dbReference type="ARBA" id="ARBA00010994"/>
    </source>
</evidence>
<comment type="caution">
    <text evidence="2">The sequence shown here is derived from an EMBL/GenBank/DDBJ whole genome shotgun (WGS) entry which is preliminary data.</text>
</comment>
<keyword evidence="3" id="KW-1185">Reference proteome</keyword>
<dbReference type="SUPFAM" id="SSF47473">
    <property type="entry name" value="EF-hand"/>
    <property type="match status" value="1"/>
</dbReference>
<dbReference type="Proteomes" id="UP001054945">
    <property type="component" value="Unassembled WGS sequence"/>
</dbReference>